<proteinExistence type="inferred from homology"/>
<dbReference type="GO" id="GO:0003755">
    <property type="term" value="F:peptidyl-prolyl cis-trans isomerase activity"/>
    <property type="evidence" value="ECO:0007669"/>
    <property type="project" value="InterPro"/>
</dbReference>
<dbReference type="RefSeq" id="WP_109758262.1">
    <property type="nucleotide sequence ID" value="NZ_CP034588.1"/>
</dbReference>
<keyword evidence="3" id="KW-0812">Transmembrane</keyword>
<keyword evidence="2" id="KW-1003">Cell membrane</keyword>
<evidence type="ECO:0000256" key="2">
    <source>
        <dbReference type="ARBA" id="ARBA00022475"/>
    </source>
</evidence>
<evidence type="ECO:0000256" key="7">
    <source>
        <dbReference type="ARBA" id="ARBA00038408"/>
    </source>
</evidence>
<keyword evidence="9" id="KW-0413">Isomerase</keyword>
<comment type="similarity">
    <text evidence="7">Belongs to the PpiD chaperone family.</text>
</comment>
<evidence type="ECO:0000313" key="10">
    <source>
        <dbReference type="Proteomes" id="UP000245390"/>
    </source>
</evidence>
<dbReference type="InterPro" id="IPR000297">
    <property type="entry name" value="PPIase_PpiC"/>
</dbReference>
<dbReference type="SUPFAM" id="SSF54534">
    <property type="entry name" value="FKBP-like"/>
    <property type="match status" value="1"/>
</dbReference>
<dbReference type="AlphaFoldDB" id="A0A316G9M4"/>
<dbReference type="SUPFAM" id="SSF109998">
    <property type="entry name" value="Triger factor/SurA peptide-binding domain-like"/>
    <property type="match status" value="1"/>
</dbReference>
<dbReference type="Gene3D" id="1.10.4030.10">
    <property type="entry name" value="Porin chaperone SurA, peptide-binding domain"/>
    <property type="match status" value="1"/>
</dbReference>
<dbReference type="GO" id="GO:0005886">
    <property type="term" value="C:plasma membrane"/>
    <property type="evidence" value="ECO:0007669"/>
    <property type="project" value="UniProtKB-SubCell"/>
</dbReference>
<protein>
    <submittedName>
        <fullName evidence="9">Peptidyl-prolyl cis-trans isomerase D</fullName>
    </submittedName>
</protein>
<dbReference type="Proteomes" id="UP000245390">
    <property type="component" value="Unassembled WGS sequence"/>
</dbReference>
<keyword evidence="5" id="KW-0472">Membrane</keyword>
<dbReference type="InterPro" id="IPR052029">
    <property type="entry name" value="PpiD_chaperone"/>
</dbReference>
<keyword evidence="10" id="KW-1185">Reference proteome</keyword>
<comment type="caution">
    <text evidence="9">The sequence shown here is derived from an EMBL/GenBank/DDBJ whole genome shotgun (WGS) entry which is preliminary data.</text>
</comment>
<feature type="domain" description="PpiC" evidence="8">
    <location>
        <begin position="242"/>
        <end position="361"/>
    </location>
</feature>
<dbReference type="Pfam" id="PF13624">
    <property type="entry name" value="SurA_N_3"/>
    <property type="match status" value="1"/>
</dbReference>
<dbReference type="InterPro" id="IPR027304">
    <property type="entry name" value="Trigger_fact/SurA_dom_sf"/>
</dbReference>
<accession>A0A316G9M4</accession>
<name>A0A316G9M4_9RHOB</name>
<reference evidence="9 10" key="1">
    <citation type="submission" date="2018-05" db="EMBL/GenBank/DDBJ databases">
        <title>Genomic Encyclopedia of Type Strains, Phase IV (KMG-IV): sequencing the most valuable type-strain genomes for metagenomic binning, comparative biology and taxonomic classification.</title>
        <authorList>
            <person name="Goeker M."/>
        </authorList>
    </citation>
    <scope>NUCLEOTIDE SEQUENCE [LARGE SCALE GENOMIC DNA]</scope>
    <source>
        <strain evidence="9 10">DSM 103371</strain>
    </source>
</reference>
<dbReference type="PANTHER" id="PTHR47529:SF1">
    <property type="entry name" value="PERIPLASMIC CHAPERONE PPID"/>
    <property type="match status" value="1"/>
</dbReference>
<evidence type="ECO:0000256" key="3">
    <source>
        <dbReference type="ARBA" id="ARBA00022692"/>
    </source>
</evidence>
<gene>
    <name evidence="9" type="ORF">C8D95_102315</name>
</gene>
<dbReference type="OrthoDB" id="9768393at2"/>
<dbReference type="PANTHER" id="PTHR47529">
    <property type="entry name" value="PEPTIDYL-PROLYL CIS-TRANS ISOMERASE D"/>
    <property type="match status" value="1"/>
</dbReference>
<dbReference type="Pfam" id="PF13145">
    <property type="entry name" value="Rotamase_2"/>
    <property type="match status" value="1"/>
</dbReference>
<evidence type="ECO:0000256" key="6">
    <source>
        <dbReference type="ARBA" id="ARBA00023186"/>
    </source>
</evidence>
<dbReference type="KEGG" id="salo:EF888_12585"/>
<dbReference type="EMBL" id="QGGV01000002">
    <property type="protein sequence ID" value="PWK57669.1"/>
    <property type="molecule type" value="Genomic_DNA"/>
</dbReference>
<evidence type="ECO:0000256" key="4">
    <source>
        <dbReference type="ARBA" id="ARBA00022989"/>
    </source>
</evidence>
<sequence length="612" mass="66102">MAGKKKTNPTVVVILLLLVMGLAGFGVTNFGGSLRTVATVGSAEIGVNDYARAVEAEVRRFQQTTGQPMTVQQAQLIGLDRQALSRVVTEAALEDEARRIGLSVGDANVVSEIRQADAFQSAAGFDRTTYEMALQQSNISVSDFETRVRSDLAEGLLRQAVASGVETPPFFTDTLFAFARETRDVTWARLTEEDLAEPLPEPSLEDLAAYHEANPDAFTRPETKVISYAWLTPDMLVGDVEVDDAQLRTLYDERQEEFIQPERRLVERLVYGSEAAAAEAKARLDADDATFDDLVAERGLQLADIDLGDVSLEDLGEAGEAIFALEEPGVVGPLPSSLGPALYRMNGVLAAQETSFEEVRDELAGEAAADRARRIIVESAPQIEDMLAGGADMALLAERTDMEAGTIEWNDEVFDDIAAYDAFRAAASQATPDSFPEVIELEDGGIVALKVDEVKAPELRPLEEVKDDVRTALLTERRQETLAAQAETIADQVRNGREMAALGLDLQTDRSVGRDALVEGTPPDFVTTLFQLKPDEIAVLAADGDAWVVRLDAVNVPDGTSEEAARAKAAFSEGIARDFSGALLTAYTSSLLDTREVEVNQSAISAVNAQLQ</sequence>
<evidence type="ECO:0000256" key="5">
    <source>
        <dbReference type="ARBA" id="ARBA00023136"/>
    </source>
</evidence>
<evidence type="ECO:0000259" key="8">
    <source>
        <dbReference type="Pfam" id="PF13145"/>
    </source>
</evidence>
<evidence type="ECO:0000313" key="9">
    <source>
        <dbReference type="EMBL" id="PWK57669.1"/>
    </source>
</evidence>
<comment type="subcellular location">
    <subcellularLocation>
        <location evidence="1">Cell membrane</location>
        <topology evidence="1">Single-pass type II membrane protein</topology>
    </subcellularLocation>
</comment>
<organism evidence="9 10">
    <name type="scientific">Silicimonas algicola</name>
    <dbReference type="NCBI Taxonomy" id="1826607"/>
    <lineage>
        <taxon>Bacteria</taxon>
        <taxon>Pseudomonadati</taxon>
        <taxon>Pseudomonadota</taxon>
        <taxon>Alphaproteobacteria</taxon>
        <taxon>Rhodobacterales</taxon>
        <taxon>Paracoccaceae</taxon>
    </lineage>
</organism>
<evidence type="ECO:0000256" key="1">
    <source>
        <dbReference type="ARBA" id="ARBA00004401"/>
    </source>
</evidence>
<keyword evidence="6" id="KW-0143">Chaperone</keyword>
<keyword evidence="4" id="KW-1133">Transmembrane helix</keyword>